<accession>A0A6N7UXS9</accession>
<evidence type="ECO:0000256" key="8">
    <source>
        <dbReference type="ARBA" id="ARBA00026068"/>
    </source>
</evidence>
<keyword evidence="12" id="KW-1185">Reference proteome</keyword>
<proteinExistence type="predicted"/>
<evidence type="ECO:0000313" key="11">
    <source>
        <dbReference type="EMBL" id="MSR93009.1"/>
    </source>
</evidence>
<organism evidence="11 12">
    <name type="scientific">Suipraeoptans intestinalis</name>
    <dbReference type="NCBI Taxonomy" id="2606628"/>
    <lineage>
        <taxon>Bacteria</taxon>
        <taxon>Bacillati</taxon>
        <taxon>Bacillota</taxon>
        <taxon>Clostridia</taxon>
        <taxon>Lachnospirales</taxon>
        <taxon>Lachnospiraceae</taxon>
        <taxon>Suipraeoptans</taxon>
    </lineage>
</organism>
<reference evidence="11 12" key="1">
    <citation type="submission" date="2019-08" db="EMBL/GenBank/DDBJ databases">
        <title>In-depth cultivation of the pig gut microbiome towards novel bacterial diversity and tailored functional studies.</title>
        <authorList>
            <person name="Wylensek D."/>
            <person name="Hitch T.C.A."/>
            <person name="Clavel T."/>
        </authorList>
    </citation>
    <scope>NUCLEOTIDE SEQUENCE [LARGE SCALE GENOMIC DNA]</scope>
    <source>
        <strain evidence="11 12">68-1-5</strain>
    </source>
</reference>
<keyword evidence="4 11" id="KW-0132">Cell division</keyword>
<dbReference type="Pfam" id="PF05164">
    <property type="entry name" value="ZapA"/>
    <property type="match status" value="1"/>
</dbReference>
<evidence type="ECO:0000256" key="10">
    <source>
        <dbReference type="SAM" id="Coils"/>
    </source>
</evidence>
<sequence>MASSKNYTEVLIGGKVFTLSGFESEEYLQKVSTYLNHKIEECSRSDGYRKQNSETRSILLALNIADDYFKAKKQGGSLESDIETKDKEMYDLKHELISVQIKLENAEKAMDKLKEENKELQMKIVQLETEIKNKGNGSN</sequence>
<dbReference type="GO" id="GO:0005829">
    <property type="term" value="C:cytosol"/>
    <property type="evidence" value="ECO:0007669"/>
    <property type="project" value="TreeGrafter"/>
</dbReference>
<evidence type="ECO:0000256" key="3">
    <source>
        <dbReference type="ARBA" id="ARBA00022490"/>
    </source>
</evidence>
<dbReference type="InterPro" id="IPR007838">
    <property type="entry name" value="Cell_div_ZapA-like"/>
</dbReference>
<keyword evidence="6" id="KW-0131">Cell cycle</keyword>
<evidence type="ECO:0000256" key="9">
    <source>
        <dbReference type="ARBA" id="ARBA00033158"/>
    </source>
</evidence>
<dbReference type="AlphaFoldDB" id="A0A6N7UXS9"/>
<keyword evidence="5" id="KW-0717">Septation</keyword>
<dbReference type="GO" id="GO:0043093">
    <property type="term" value="P:FtsZ-dependent cytokinesis"/>
    <property type="evidence" value="ECO:0007669"/>
    <property type="project" value="TreeGrafter"/>
</dbReference>
<dbReference type="RefSeq" id="WP_154475667.1">
    <property type="nucleotide sequence ID" value="NZ_VULY01000018.1"/>
</dbReference>
<dbReference type="Proteomes" id="UP000434409">
    <property type="component" value="Unassembled WGS sequence"/>
</dbReference>
<gene>
    <name evidence="11" type="primary">zapA</name>
    <name evidence="11" type="ORF">FYJ34_01620</name>
</gene>
<dbReference type="InterPro" id="IPR036192">
    <property type="entry name" value="Cell_div_ZapA-like_sf"/>
</dbReference>
<evidence type="ECO:0000256" key="6">
    <source>
        <dbReference type="ARBA" id="ARBA00023306"/>
    </source>
</evidence>
<dbReference type="SUPFAM" id="SSF102829">
    <property type="entry name" value="Cell division protein ZapA-like"/>
    <property type="match status" value="1"/>
</dbReference>
<dbReference type="GO" id="GO:0032153">
    <property type="term" value="C:cell division site"/>
    <property type="evidence" value="ECO:0007669"/>
    <property type="project" value="TreeGrafter"/>
</dbReference>
<dbReference type="EMBL" id="VULY01000018">
    <property type="protein sequence ID" value="MSR93009.1"/>
    <property type="molecule type" value="Genomic_DNA"/>
</dbReference>
<evidence type="ECO:0000256" key="1">
    <source>
        <dbReference type="ARBA" id="ARBA00004496"/>
    </source>
</evidence>
<keyword evidence="10" id="KW-0175">Coiled coil</keyword>
<dbReference type="InterPro" id="IPR053712">
    <property type="entry name" value="Bac_CellDiv_Activator"/>
</dbReference>
<comment type="caution">
    <text evidence="11">The sequence shown here is derived from an EMBL/GenBank/DDBJ whole genome shotgun (WGS) entry which is preliminary data.</text>
</comment>
<feature type="coiled-coil region" evidence="10">
    <location>
        <begin position="96"/>
        <end position="137"/>
    </location>
</feature>
<evidence type="ECO:0000313" key="12">
    <source>
        <dbReference type="Proteomes" id="UP000434409"/>
    </source>
</evidence>
<evidence type="ECO:0000256" key="2">
    <source>
        <dbReference type="ARBA" id="ARBA00015195"/>
    </source>
</evidence>
<dbReference type="PANTHER" id="PTHR34981:SF1">
    <property type="entry name" value="CELL DIVISION PROTEIN ZAPA"/>
    <property type="match status" value="1"/>
</dbReference>
<dbReference type="GO" id="GO:0000921">
    <property type="term" value="P:septin ring assembly"/>
    <property type="evidence" value="ECO:0007669"/>
    <property type="project" value="TreeGrafter"/>
</dbReference>
<comment type="subcellular location">
    <subcellularLocation>
        <location evidence="1">Cytoplasm</location>
    </subcellularLocation>
</comment>
<comment type="subunit">
    <text evidence="8">Homodimer. Interacts with FtsZ.</text>
</comment>
<dbReference type="GO" id="GO:0030428">
    <property type="term" value="C:cell septum"/>
    <property type="evidence" value="ECO:0007669"/>
    <property type="project" value="TreeGrafter"/>
</dbReference>
<evidence type="ECO:0000256" key="4">
    <source>
        <dbReference type="ARBA" id="ARBA00022618"/>
    </source>
</evidence>
<dbReference type="GO" id="GO:0000917">
    <property type="term" value="P:division septum assembly"/>
    <property type="evidence" value="ECO:0007669"/>
    <property type="project" value="UniProtKB-KW"/>
</dbReference>
<comment type="function">
    <text evidence="7">Activator of cell division through the inhibition of FtsZ GTPase activity, therefore promoting FtsZ assembly into bundles of protofilaments necessary for the formation of the division Z ring. It is recruited early at mid-cell but it is not essential for cell division.</text>
</comment>
<keyword evidence="3" id="KW-0963">Cytoplasm</keyword>
<protein>
    <recommendedName>
        <fullName evidence="2">Cell division protein ZapA</fullName>
    </recommendedName>
    <alternativeName>
        <fullName evidence="9">Z ring-associated protein ZapA</fullName>
    </alternativeName>
</protein>
<evidence type="ECO:0000256" key="7">
    <source>
        <dbReference type="ARBA" id="ARBA00024910"/>
    </source>
</evidence>
<dbReference type="Gene3D" id="6.10.250.790">
    <property type="match status" value="1"/>
</dbReference>
<name>A0A6N7UXS9_9FIRM</name>
<dbReference type="PANTHER" id="PTHR34981">
    <property type="entry name" value="CELL DIVISION PROTEIN ZAPA"/>
    <property type="match status" value="1"/>
</dbReference>
<evidence type="ECO:0000256" key="5">
    <source>
        <dbReference type="ARBA" id="ARBA00023210"/>
    </source>
</evidence>